<dbReference type="Gene3D" id="2.30.30.40">
    <property type="entry name" value="SH3 Domains"/>
    <property type="match status" value="1"/>
</dbReference>
<dbReference type="AlphaFoldDB" id="A0A6I2R050"/>
<name>A0A6I2R050_FLAPL</name>
<evidence type="ECO:0000313" key="3">
    <source>
        <dbReference type="Proteomes" id="UP000434475"/>
    </source>
</evidence>
<organism evidence="2 3">
    <name type="scientific">Flavonifractor plautii</name>
    <name type="common">Fusobacterium plautii</name>
    <dbReference type="NCBI Taxonomy" id="292800"/>
    <lineage>
        <taxon>Bacteria</taxon>
        <taxon>Bacillati</taxon>
        <taxon>Bacillota</taxon>
        <taxon>Clostridia</taxon>
        <taxon>Eubacteriales</taxon>
        <taxon>Oscillospiraceae</taxon>
        <taxon>Flavonifractor</taxon>
    </lineage>
</organism>
<dbReference type="RefSeq" id="WP_172697517.1">
    <property type="nucleotide sequence ID" value="NZ_WKPR01000005.1"/>
</dbReference>
<dbReference type="Pfam" id="PF08239">
    <property type="entry name" value="SH3_3"/>
    <property type="match status" value="1"/>
</dbReference>
<dbReference type="InterPro" id="IPR003646">
    <property type="entry name" value="SH3-like_bac-type"/>
</dbReference>
<dbReference type="EMBL" id="WKPR01000005">
    <property type="protein sequence ID" value="MSB19309.1"/>
    <property type="molecule type" value="Genomic_DNA"/>
</dbReference>
<dbReference type="Proteomes" id="UP000434475">
    <property type="component" value="Unassembled WGS sequence"/>
</dbReference>
<gene>
    <name evidence="2" type="ORF">GKE97_07230</name>
</gene>
<protein>
    <submittedName>
        <fullName evidence="2">SH3 domain-containing protein</fullName>
    </submittedName>
</protein>
<sequence>MTKEIYENSVLNDSTEAIEEQETEFCEDAARNVIGVVTDCLKLNIREKPSKDSRVVTVVTCLDELEIDMGDSNDDWYAVCTATGIEGFCMKKFVAVRQ</sequence>
<accession>A0A6I2R050</accession>
<evidence type="ECO:0000313" key="2">
    <source>
        <dbReference type="EMBL" id="MSB19309.1"/>
    </source>
</evidence>
<feature type="domain" description="SH3b" evidence="1">
    <location>
        <begin position="43"/>
        <end position="94"/>
    </location>
</feature>
<proteinExistence type="predicted"/>
<evidence type="ECO:0000259" key="1">
    <source>
        <dbReference type="Pfam" id="PF08239"/>
    </source>
</evidence>
<comment type="caution">
    <text evidence="2">The sequence shown here is derived from an EMBL/GenBank/DDBJ whole genome shotgun (WGS) entry which is preliminary data.</text>
</comment>
<reference evidence="2 3" key="1">
    <citation type="journal article" date="2019" name="Nat. Med.">
        <title>A library of human gut bacterial isolates paired with longitudinal multiomics data enables mechanistic microbiome research.</title>
        <authorList>
            <person name="Poyet M."/>
            <person name="Groussin M."/>
            <person name="Gibbons S.M."/>
            <person name="Avila-Pacheco J."/>
            <person name="Jiang X."/>
            <person name="Kearney S.M."/>
            <person name="Perrotta A.R."/>
            <person name="Berdy B."/>
            <person name="Zhao S."/>
            <person name="Lieberman T.D."/>
            <person name="Swanson P.K."/>
            <person name="Smith M."/>
            <person name="Roesemann S."/>
            <person name="Alexander J.E."/>
            <person name="Rich S.A."/>
            <person name="Livny J."/>
            <person name="Vlamakis H."/>
            <person name="Clish C."/>
            <person name="Bullock K."/>
            <person name="Deik A."/>
            <person name="Scott J."/>
            <person name="Pierce K.A."/>
            <person name="Xavier R.J."/>
            <person name="Alm E.J."/>
        </authorList>
    </citation>
    <scope>NUCLEOTIDE SEQUENCE [LARGE SCALE GENOMIC DNA]</scope>
    <source>
        <strain evidence="2 3">BIOML-A2</strain>
    </source>
</reference>